<dbReference type="Gene3D" id="1.10.510.10">
    <property type="entry name" value="Transferase(Phosphotransferase) domain 1"/>
    <property type="match status" value="1"/>
</dbReference>
<feature type="compositionally biased region" description="Polar residues" evidence="1">
    <location>
        <begin position="1"/>
        <end position="12"/>
    </location>
</feature>
<accession>A0AAD5VJ07</accession>
<dbReference type="InterPro" id="IPR008271">
    <property type="entry name" value="Ser/Thr_kinase_AS"/>
</dbReference>
<dbReference type="GO" id="GO:0005524">
    <property type="term" value="F:ATP binding"/>
    <property type="evidence" value="ECO:0007669"/>
    <property type="project" value="InterPro"/>
</dbReference>
<reference evidence="3" key="1">
    <citation type="submission" date="2022-07" db="EMBL/GenBank/DDBJ databases">
        <title>Genome Sequence of Leucocoprinus birnbaumii.</title>
        <authorList>
            <person name="Buettner E."/>
        </authorList>
    </citation>
    <scope>NUCLEOTIDE SEQUENCE</scope>
    <source>
        <strain evidence="3">VT141</strain>
    </source>
</reference>
<organism evidence="3 4">
    <name type="scientific">Leucocoprinus birnbaumii</name>
    <dbReference type="NCBI Taxonomy" id="56174"/>
    <lineage>
        <taxon>Eukaryota</taxon>
        <taxon>Fungi</taxon>
        <taxon>Dikarya</taxon>
        <taxon>Basidiomycota</taxon>
        <taxon>Agaricomycotina</taxon>
        <taxon>Agaricomycetes</taxon>
        <taxon>Agaricomycetidae</taxon>
        <taxon>Agaricales</taxon>
        <taxon>Agaricineae</taxon>
        <taxon>Agaricaceae</taxon>
        <taxon>Leucocoprinus</taxon>
    </lineage>
</organism>
<dbReference type="EMBL" id="JANIEX010001282">
    <property type="protein sequence ID" value="KAJ3559726.1"/>
    <property type="molecule type" value="Genomic_DNA"/>
</dbReference>
<keyword evidence="4" id="KW-1185">Reference proteome</keyword>
<feature type="domain" description="Protein kinase" evidence="2">
    <location>
        <begin position="104"/>
        <end position="437"/>
    </location>
</feature>
<dbReference type="InterPro" id="IPR000719">
    <property type="entry name" value="Prot_kinase_dom"/>
</dbReference>
<gene>
    <name evidence="3" type="ORF">NP233_g11194</name>
</gene>
<evidence type="ECO:0000259" key="2">
    <source>
        <dbReference type="PROSITE" id="PS50011"/>
    </source>
</evidence>
<dbReference type="SUPFAM" id="SSF56112">
    <property type="entry name" value="Protein kinase-like (PK-like)"/>
    <property type="match status" value="1"/>
</dbReference>
<feature type="region of interest" description="Disordered" evidence="1">
    <location>
        <begin position="1"/>
        <end position="29"/>
    </location>
</feature>
<evidence type="ECO:0000256" key="1">
    <source>
        <dbReference type="SAM" id="MobiDB-lite"/>
    </source>
</evidence>
<evidence type="ECO:0000313" key="3">
    <source>
        <dbReference type="EMBL" id="KAJ3559726.1"/>
    </source>
</evidence>
<evidence type="ECO:0000313" key="4">
    <source>
        <dbReference type="Proteomes" id="UP001213000"/>
    </source>
</evidence>
<dbReference type="Proteomes" id="UP001213000">
    <property type="component" value="Unassembled WGS sequence"/>
</dbReference>
<dbReference type="PRINTS" id="PR00109">
    <property type="entry name" value="TYRKINASE"/>
</dbReference>
<dbReference type="InterPro" id="IPR011009">
    <property type="entry name" value="Kinase-like_dom_sf"/>
</dbReference>
<protein>
    <recommendedName>
        <fullName evidence="2">Protein kinase domain-containing protein</fullName>
    </recommendedName>
</protein>
<comment type="caution">
    <text evidence="3">The sequence shown here is derived from an EMBL/GenBank/DDBJ whole genome shotgun (WGS) entry which is preliminary data.</text>
</comment>
<dbReference type="InterPro" id="IPR051681">
    <property type="entry name" value="Ser/Thr_Kinases-Pseudokinases"/>
</dbReference>
<dbReference type="SMART" id="SM00220">
    <property type="entry name" value="S_TKc"/>
    <property type="match status" value="1"/>
</dbReference>
<sequence>MPSRASGSQENDPTLLPSPASFARYSGPPTPVIDPYTPLTGIASQSFTQQFAGIDMSIPELRQSEREMPTDMHIQQDLSYIWNSNSIFPSDSEILLGSNFDLNAIPAIELGNGKFNDQFVEPSSTLQFGQDFVHAFQGRKYPQDTIPPGINGQSSSQQLAGTGISVPHSSEINKRVRALVTELQGDKSVKKELIYALRGVNAQCMVDLLNTAHAGELALWAHISHRNILPLYGVYLSDEAVERICIVSPWMEYGDLLQYLKAFPESPRIPLILDIIHGLRYLHSVDIIHGDLKASNVLISSEKHAMLADFGVSHIMMTMGTTTTRGFTGTANWTAPELLLEEEEETEPMATKESDIWSFACTCYEALTGQMPFFHIKKVVHLIRALMRGVRPLRGPLPAECDAVKENLWTLMEKCWNYDPNERPDAEGIEQMISELFQFNYHSSFDSTLLPAPSEIAKSTTKIDIDYDRVLEILRWIEEASVGFERGSKEPSVVLDVMQY</sequence>
<name>A0AAD5VJ07_9AGAR</name>
<proteinExistence type="predicted"/>
<dbReference type="PROSITE" id="PS50011">
    <property type="entry name" value="PROTEIN_KINASE_DOM"/>
    <property type="match status" value="1"/>
</dbReference>
<dbReference type="InterPro" id="IPR001245">
    <property type="entry name" value="Ser-Thr/Tyr_kinase_cat_dom"/>
</dbReference>
<dbReference type="PANTHER" id="PTHR44329">
    <property type="entry name" value="SERINE/THREONINE-PROTEIN KINASE TNNI3K-RELATED"/>
    <property type="match status" value="1"/>
</dbReference>
<dbReference type="PROSITE" id="PS00108">
    <property type="entry name" value="PROTEIN_KINASE_ST"/>
    <property type="match status" value="1"/>
</dbReference>
<dbReference type="AlphaFoldDB" id="A0AAD5VJ07"/>
<dbReference type="Pfam" id="PF00069">
    <property type="entry name" value="Pkinase"/>
    <property type="match status" value="1"/>
</dbReference>
<dbReference type="GO" id="GO:0004674">
    <property type="term" value="F:protein serine/threonine kinase activity"/>
    <property type="evidence" value="ECO:0007669"/>
    <property type="project" value="TreeGrafter"/>
</dbReference>